<keyword evidence="1" id="KW-1133">Transmembrane helix</keyword>
<evidence type="ECO:0008006" key="4">
    <source>
        <dbReference type="Google" id="ProtNLM"/>
    </source>
</evidence>
<protein>
    <recommendedName>
        <fullName evidence="4">Transmembrane protein</fullName>
    </recommendedName>
</protein>
<dbReference type="OrthoDB" id="299008at2759"/>
<evidence type="ECO:0000256" key="1">
    <source>
        <dbReference type="SAM" id="Phobius"/>
    </source>
</evidence>
<feature type="transmembrane region" description="Helical" evidence="1">
    <location>
        <begin position="187"/>
        <end position="205"/>
    </location>
</feature>
<dbReference type="InterPro" id="IPR052994">
    <property type="entry name" value="Tiny_macrocysts_regulators"/>
</dbReference>
<evidence type="ECO:0000313" key="2">
    <source>
        <dbReference type="EMBL" id="CAD8088371.1"/>
    </source>
</evidence>
<feature type="transmembrane region" description="Helical" evidence="1">
    <location>
        <begin position="211"/>
        <end position="229"/>
    </location>
</feature>
<keyword evidence="1" id="KW-0812">Transmembrane</keyword>
<feature type="transmembrane region" description="Helical" evidence="1">
    <location>
        <begin position="1179"/>
        <end position="1204"/>
    </location>
</feature>
<comment type="caution">
    <text evidence="2">The sequence shown here is derived from an EMBL/GenBank/DDBJ whole genome shotgun (WGS) entry which is preliminary data.</text>
</comment>
<proteinExistence type="predicted"/>
<dbReference type="PANTHER" id="PTHR31600:SF2">
    <property type="entry name" value="GAMETE ENRICHED GENE 10 PROTEIN-RELATED"/>
    <property type="match status" value="1"/>
</dbReference>
<accession>A0A8S1NEJ0</accession>
<evidence type="ECO:0000313" key="3">
    <source>
        <dbReference type="Proteomes" id="UP000692954"/>
    </source>
</evidence>
<name>A0A8S1NEJ0_9CILI</name>
<keyword evidence="3" id="KW-1185">Reference proteome</keyword>
<dbReference type="EMBL" id="CAJJDN010000052">
    <property type="protein sequence ID" value="CAD8088371.1"/>
    <property type="molecule type" value="Genomic_DNA"/>
</dbReference>
<gene>
    <name evidence="2" type="ORF">PSON_ATCC_30995.1.T0520319</name>
</gene>
<sequence length="1554" mass="185887">MYLISLTIFILHKLFWALLFYNYVKQQTQDRFIKFIRKNLLLKFSSFIFTFYQKLISTYIFMLLSLFCMTSLKIQIQLLEKEKIMFIHIIINFITILMLLLESLFTLYYFDQSITHQVKDIERTRLTKPRVIYQMFIIFQIYQVILVNFVYIEYIQSLLVLISEMTLIYDQFKYFTLNLTYQQKSTFLAISINIAFHLHVLIFPQQILNQILLPHFIFGSLTFYIINNYNNYLNSLQLKSLFKTEFISTWQMKYSLIKLINNDLDSKQSEIIIKSLIATDHRSNCNDIKCFYCCHSQIIFPTQTCGITLQIYREFTMKKMKQFMHLFKLNSKQEQEHQMLLQYAFMLYDFGLIMRSVKLLFYLNYTSKNNENIKVNSFSFSRDQISQINNFDLSTMNQTFLQDCLEQNNTFVQMLSVYNLKFTYLDNLKLSFIFNQAKSKINASLGTSLHAAQKSFISDYIEQNIELDIIMSQKEKLIFDLIEKKLDFYQKIVQTTMINDQISVLHNKVYNLCQNLYELEKQLALAYKHKPCFKLHRIVCFFYGEVLCDYKKAINFFRNSDFFEAQKLQFQQIKNFNINSQNVHYLILEVKDDMETLKIQQFSNKFFNTFGGKSITEEHQFNDLLPKYLVQHHSNLVKKFFETGEAKYYQMFDINYIKNKNELLTPINLCFIITNKFINQNITFASFLQEASQDQVYILVDGVSLRCTFTQNLLTLIGWFESDIEALCKQEKFEDLQITRIYPNFVRFIRSNKIKYSKLNQSILILPKPQNNIQTKNSILPGETQLFLNYVHTECDLVITKNKIANYEYFIINVVKIAEHQQTQVSLKRISINKPKFQDQSKYLVDQTDKSEIEKINAINLNSQTIPESIANMKIQSCNSINKKLSINNNIIMPIQFSRQQTIVNNNQQLFFAENGAVEHQEQVFAASNKIDDKLMRRRKIKKTTIQSETYLDNTSVNKKYQLIQSILGVKSPKHLQKFFFLVVLWHTIFMLFIILFYISFRRDITNVKFQMEMLTFHAAIMAPHDLFFSMRVTITAYQQMQREGFIPKDRLQELTEPYYQYIDIGFLELKDSFYEQFNNEYLQEFLNDQNITMYFMEDNETQIYPINLSFRDALFVILQYQFSQMMTFQYRESTSGKPFQISLFANYFKLHNQCENITNDISQYSIENKNYVQNKQQIILLIGYFIVSLLYIIIQCYQINYFIQIDMLFFLLNTISYEMIESEIDKLTGYKNQYKLDRHCLQQYDPINRSCDYLIKPNKFQEQKYLKLHLGSFNNQKLLNYLLLICLFIFISILFLFTFITTYLYLIKYNDTLYLFQKIQDFKLRTGNLYLYREILFRWNNFTFLNDQDKIQLYTLIDSAQQSIQNYIQISDTMRFDQFLVDDDFIQLFLSISKENLCQFIDKNFQNLTSKYCELAFDGMLKQGMISTLTYLSNSFKTQQTINNFTKRVEINYYEQESSQIVTRVFFALSEQLSQSADSKANFTNTVIEYLCICYFCYIVIILFLFYCFYHPYLAWLFQSLKRIVHLIPFEALIFSDSLEIQLKELIYRLQLL</sequence>
<feature type="transmembrane region" description="Helical" evidence="1">
    <location>
        <begin position="131"/>
        <end position="152"/>
    </location>
</feature>
<reference evidence="2" key="1">
    <citation type="submission" date="2021-01" db="EMBL/GenBank/DDBJ databases">
        <authorList>
            <consortium name="Genoscope - CEA"/>
            <person name="William W."/>
        </authorList>
    </citation>
    <scope>NUCLEOTIDE SEQUENCE</scope>
</reference>
<feature type="transmembrane region" description="Helical" evidence="1">
    <location>
        <begin position="44"/>
        <end position="72"/>
    </location>
</feature>
<feature type="transmembrane region" description="Helical" evidence="1">
    <location>
        <begin position="6"/>
        <end position="24"/>
    </location>
</feature>
<keyword evidence="1" id="KW-0472">Membrane</keyword>
<dbReference type="PANTHER" id="PTHR31600">
    <property type="entry name" value="TINY MACROCYSTS PROTEIN B-RELATED"/>
    <property type="match status" value="1"/>
</dbReference>
<organism evidence="2 3">
    <name type="scientific">Paramecium sonneborni</name>
    <dbReference type="NCBI Taxonomy" id="65129"/>
    <lineage>
        <taxon>Eukaryota</taxon>
        <taxon>Sar</taxon>
        <taxon>Alveolata</taxon>
        <taxon>Ciliophora</taxon>
        <taxon>Intramacronucleata</taxon>
        <taxon>Oligohymenophorea</taxon>
        <taxon>Peniculida</taxon>
        <taxon>Parameciidae</taxon>
        <taxon>Paramecium</taxon>
    </lineage>
</organism>
<feature type="transmembrane region" description="Helical" evidence="1">
    <location>
        <begin position="1491"/>
        <end position="1514"/>
    </location>
</feature>
<feature type="transmembrane region" description="Helical" evidence="1">
    <location>
        <begin position="84"/>
        <end position="110"/>
    </location>
</feature>
<dbReference type="Proteomes" id="UP000692954">
    <property type="component" value="Unassembled WGS sequence"/>
</dbReference>
<feature type="transmembrane region" description="Helical" evidence="1">
    <location>
        <begin position="979"/>
        <end position="1001"/>
    </location>
</feature>
<feature type="transmembrane region" description="Helical" evidence="1">
    <location>
        <begin position="1282"/>
        <end position="1307"/>
    </location>
</feature>